<dbReference type="EMBL" id="OZ034813">
    <property type="protein sequence ID" value="CAL1355164.1"/>
    <property type="molecule type" value="Genomic_DNA"/>
</dbReference>
<organism evidence="1 3">
    <name type="scientific">Linum trigynum</name>
    <dbReference type="NCBI Taxonomy" id="586398"/>
    <lineage>
        <taxon>Eukaryota</taxon>
        <taxon>Viridiplantae</taxon>
        <taxon>Streptophyta</taxon>
        <taxon>Embryophyta</taxon>
        <taxon>Tracheophyta</taxon>
        <taxon>Spermatophyta</taxon>
        <taxon>Magnoliopsida</taxon>
        <taxon>eudicotyledons</taxon>
        <taxon>Gunneridae</taxon>
        <taxon>Pentapetalae</taxon>
        <taxon>rosids</taxon>
        <taxon>fabids</taxon>
        <taxon>Malpighiales</taxon>
        <taxon>Linaceae</taxon>
        <taxon>Linum</taxon>
    </lineage>
</organism>
<dbReference type="Gene3D" id="2.40.70.10">
    <property type="entry name" value="Acid Proteases"/>
    <property type="match status" value="1"/>
</dbReference>
<protein>
    <submittedName>
        <fullName evidence="1">Uncharacterized protein</fullName>
    </submittedName>
</protein>
<proteinExistence type="predicted"/>
<accession>A0AAV2CF69</accession>
<dbReference type="EMBL" id="OZ034813">
    <property type="protein sequence ID" value="CAL1355168.1"/>
    <property type="molecule type" value="Genomic_DNA"/>
</dbReference>
<evidence type="ECO:0000313" key="3">
    <source>
        <dbReference type="Proteomes" id="UP001497516"/>
    </source>
</evidence>
<sequence length="667" mass="75228">MVESSVKARKTQIRVQEEQPAVVFKHRESDEQRDNLFHSRCFVEGKLISFVINGGCCSNIISLYAVQKLGLMTQRHPAPYQLSWINEHGTINVTKQAVVRFQLGSYDDEVICDVVSMNYVHLILGRPWQFDRGVTHNGWENSYTFRYKGRKIKLKPLSPDDVYTDQKQIEENQNEGKEPRAQLWIQRRIGFNFLSFRKLEREFPTPETTASNDLYFSDVKQSSSFGSPADVVEAKPAHDAALNASVDVDGGMREQGEVPKLKNDAKFSLVRRAEFPDSVFSSEKQSVLTALLAGATGDNSKSSLGAKTLNPIPIKSKGASLETISLETQESNCAKVPLFVKNTAEQNPLVGSAIQLKSSQTNGEEPSKDVRGTCGMHQFVSKMPGIKTPNFYLAFLGCENSNFGDGGNGELEELQTLVMNRCCRRDQNCYWRPGEDVVVDELDWRSCNRKPPNCSSKNMYKGGVRRPGACSYRIPEKLNKEGGLFRAQEECLVVELDCGSLKLKSPISPNGLKFVVTIRRTRSCSDQFQAKLVINRGLLQLQPTFPTTLLPSIPLKQIEGEYGTEMFASKMMFEKPSFDPIWDQFSERFEQRKAKVLRATLFQEGGPDMIPNCRQFTSQLLNKEAIKVGKKKGRIWLSQNPCSGYILCNLFRVDFYLICFLVHLGLY</sequence>
<dbReference type="PANTHER" id="PTHR35046">
    <property type="entry name" value="ZINC KNUCKLE (CCHC-TYPE) FAMILY PROTEIN"/>
    <property type="match status" value="1"/>
</dbReference>
<gene>
    <name evidence="1" type="ORF">LTRI10_LOCUS2939</name>
    <name evidence="2" type="ORF">LTRI10_LOCUS2943</name>
</gene>
<dbReference type="PANTHER" id="PTHR35046:SF9">
    <property type="entry name" value="RNA-DIRECTED DNA POLYMERASE"/>
    <property type="match status" value="1"/>
</dbReference>
<dbReference type="CDD" id="cd00303">
    <property type="entry name" value="retropepsin_like"/>
    <property type="match status" value="1"/>
</dbReference>
<dbReference type="InterPro" id="IPR021109">
    <property type="entry name" value="Peptidase_aspartic_dom_sf"/>
</dbReference>
<name>A0AAV2CF69_9ROSI</name>
<dbReference type="Proteomes" id="UP001497516">
    <property type="component" value="Chromosome 1"/>
</dbReference>
<evidence type="ECO:0000313" key="2">
    <source>
        <dbReference type="EMBL" id="CAL1355168.1"/>
    </source>
</evidence>
<evidence type="ECO:0000313" key="1">
    <source>
        <dbReference type="EMBL" id="CAL1355164.1"/>
    </source>
</evidence>
<dbReference type="AlphaFoldDB" id="A0AAV2CF69"/>
<reference evidence="1 3" key="1">
    <citation type="submission" date="2024-04" db="EMBL/GenBank/DDBJ databases">
        <authorList>
            <person name="Fracassetti M."/>
        </authorList>
    </citation>
    <scope>NUCLEOTIDE SEQUENCE [LARGE SCALE GENOMIC DNA]</scope>
</reference>
<keyword evidence="3" id="KW-1185">Reference proteome</keyword>